<feature type="transmembrane region" description="Helical" evidence="1">
    <location>
        <begin position="25"/>
        <end position="44"/>
    </location>
</feature>
<dbReference type="AlphaFoldDB" id="A0A142JG89"/>
<organism evidence="2 3">
    <name type="scientific">Cupriavidus nantongensis</name>
    <dbReference type="NCBI Taxonomy" id="1796606"/>
    <lineage>
        <taxon>Bacteria</taxon>
        <taxon>Pseudomonadati</taxon>
        <taxon>Pseudomonadota</taxon>
        <taxon>Betaproteobacteria</taxon>
        <taxon>Burkholderiales</taxon>
        <taxon>Burkholderiaceae</taxon>
        <taxon>Cupriavidus</taxon>
    </lineage>
</organism>
<dbReference type="RefSeq" id="WP_062797234.1">
    <property type="nucleotide sequence ID" value="NZ_CP014844.1"/>
</dbReference>
<feature type="transmembrane region" description="Helical" evidence="1">
    <location>
        <begin position="180"/>
        <end position="208"/>
    </location>
</feature>
<evidence type="ECO:0008006" key="4">
    <source>
        <dbReference type="Google" id="ProtNLM"/>
    </source>
</evidence>
<evidence type="ECO:0000313" key="2">
    <source>
        <dbReference type="EMBL" id="AMR77101.1"/>
    </source>
</evidence>
<dbReference type="EMBL" id="CP014844">
    <property type="protein sequence ID" value="AMR77101.1"/>
    <property type="molecule type" value="Genomic_DNA"/>
</dbReference>
<keyword evidence="3" id="KW-1185">Reference proteome</keyword>
<accession>A0A142JG89</accession>
<reference evidence="2 3" key="1">
    <citation type="submission" date="2016-03" db="EMBL/GenBank/DDBJ databases">
        <title>Complete genome sequence of a novel chlorpyrifos degrading bacterium, Cupriavidus nantongensis sp. X1.</title>
        <authorList>
            <person name="Fang L."/>
        </authorList>
    </citation>
    <scope>NUCLEOTIDE SEQUENCE [LARGE SCALE GENOMIC DNA]</scope>
    <source>
        <strain evidence="2 3">X1</strain>
    </source>
</reference>
<evidence type="ECO:0000313" key="3">
    <source>
        <dbReference type="Proteomes" id="UP000075238"/>
    </source>
</evidence>
<dbReference type="STRING" id="1796606.A2G96_04740"/>
<feature type="transmembrane region" description="Helical" evidence="1">
    <location>
        <begin position="350"/>
        <end position="370"/>
    </location>
</feature>
<proteinExistence type="predicted"/>
<feature type="transmembrane region" description="Helical" evidence="1">
    <location>
        <begin position="307"/>
        <end position="330"/>
    </location>
</feature>
<keyword evidence="1" id="KW-1133">Transmembrane helix</keyword>
<name>A0A142JG89_9BURK</name>
<keyword evidence="1" id="KW-0812">Transmembrane</keyword>
<keyword evidence="1" id="KW-0472">Membrane</keyword>
<dbReference type="KEGG" id="cnan:A2G96_04740"/>
<protein>
    <recommendedName>
        <fullName evidence="4">Glycosyltransferase RgtA/B/C/D-like domain-containing protein</fullName>
    </recommendedName>
</protein>
<feature type="transmembrane region" description="Helical" evidence="1">
    <location>
        <begin position="103"/>
        <end position="125"/>
    </location>
</feature>
<dbReference type="Proteomes" id="UP000075238">
    <property type="component" value="Chromosome 1"/>
</dbReference>
<evidence type="ECO:0000256" key="1">
    <source>
        <dbReference type="SAM" id="Phobius"/>
    </source>
</evidence>
<sequence>MKANITSIGATGTDTLLQQCARQQWFWPALYGLSVFSLISFAGARLLVDADTFWHIAAGKWMLANLAVPSTDPFSFSFHGAKWVPHEWLAEVILAASHAWLGWAGPVLVTALATAITLTVLLRFLLRYIEPLHGFSGTLLAFLTLAQHLVARPHAMAWPLMVIWTAQLVMARQQNRRPSLWLLLVMLAWANLHGSFLLGIGLAAALAAEAVLTERQPLQSAKAWTPFLAGTVVAGLLTPHGVDGLLFPFHVSGMSYTLSVIGEWKAPDFRLVQPVELWLGFVLFGALYFGFRLPAMRIVMCFGLVHLALTAARYAELLGLLAPLLLMPSVGPQLRAAIRPEIKLRLSAPLLRIVTALCLALFMVSIILLAKGIEHDHRRIQPREAVSAAMAAGGGGPVFNSYNFGGYLIFSGIPPLIDGRADLYGDDFVRRYMAAYSGDASVLQAMFDRYQIRWAVLEPGSPAAKWLDGLPAWRKVHQDDVAVAYVRAR</sequence>
<feature type="transmembrane region" description="Helical" evidence="1">
    <location>
        <begin position="277"/>
        <end position="295"/>
    </location>
</feature>
<gene>
    <name evidence="2" type="ORF">A2G96_04740</name>
</gene>
<dbReference type="OrthoDB" id="9786218at2"/>
<feature type="transmembrane region" description="Helical" evidence="1">
    <location>
        <begin position="132"/>
        <end position="150"/>
    </location>
</feature>